<feature type="compositionally biased region" description="Low complexity" evidence="1">
    <location>
        <begin position="574"/>
        <end position="601"/>
    </location>
</feature>
<evidence type="ECO:0000256" key="1">
    <source>
        <dbReference type="SAM" id="MobiDB-lite"/>
    </source>
</evidence>
<dbReference type="RefSeq" id="XP_060296018.1">
    <property type="nucleotide sequence ID" value="XM_060445361.1"/>
</dbReference>
<feature type="region of interest" description="Disordered" evidence="1">
    <location>
        <begin position="564"/>
        <end position="656"/>
    </location>
</feature>
<gene>
    <name evidence="2" type="ORF">B0T26DRAFT_751306</name>
</gene>
<organism evidence="2 3">
    <name type="scientific">Lasiosphaeria miniovina</name>
    <dbReference type="NCBI Taxonomy" id="1954250"/>
    <lineage>
        <taxon>Eukaryota</taxon>
        <taxon>Fungi</taxon>
        <taxon>Dikarya</taxon>
        <taxon>Ascomycota</taxon>
        <taxon>Pezizomycotina</taxon>
        <taxon>Sordariomycetes</taxon>
        <taxon>Sordariomycetidae</taxon>
        <taxon>Sordariales</taxon>
        <taxon>Lasiosphaeriaceae</taxon>
        <taxon>Lasiosphaeria</taxon>
    </lineage>
</organism>
<feature type="compositionally biased region" description="Pro residues" evidence="1">
    <location>
        <begin position="640"/>
        <end position="656"/>
    </location>
</feature>
<feature type="compositionally biased region" description="Low complexity" evidence="1">
    <location>
        <begin position="515"/>
        <end position="549"/>
    </location>
</feature>
<feature type="compositionally biased region" description="Low complexity" evidence="1">
    <location>
        <begin position="622"/>
        <end position="639"/>
    </location>
</feature>
<dbReference type="EMBL" id="JAUIRO010000004">
    <property type="protein sequence ID" value="KAK0717225.1"/>
    <property type="molecule type" value="Genomic_DNA"/>
</dbReference>
<accession>A0AA40AK39</accession>
<name>A0AA40AK39_9PEZI</name>
<reference evidence="2" key="1">
    <citation type="submission" date="2023-06" db="EMBL/GenBank/DDBJ databases">
        <title>Genome-scale phylogeny and comparative genomics of the fungal order Sordariales.</title>
        <authorList>
            <consortium name="Lawrence Berkeley National Laboratory"/>
            <person name="Hensen N."/>
            <person name="Bonometti L."/>
            <person name="Westerberg I."/>
            <person name="Brannstrom I.O."/>
            <person name="Guillou S."/>
            <person name="Cros-Aarteil S."/>
            <person name="Calhoun S."/>
            <person name="Haridas S."/>
            <person name="Kuo A."/>
            <person name="Mondo S."/>
            <person name="Pangilinan J."/>
            <person name="Riley R."/>
            <person name="LaButti K."/>
            <person name="Andreopoulos B."/>
            <person name="Lipzen A."/>
            <person name="Chen C."/>
            <person name="Yanf M."/>
            <person name="Daum C."/>
            <person name="Ng V."/>
            <person name="Clum A."/>
            <person name="Steindorff A."/>
            <person name="Ohm R."/>
            <person name="Martin F."/>
            <person name="Silar P."/>
            <person name="Natvig D."/>
            <person name="Lalanne C."/>
            <person name="Gautier V."/>
            <person name="Ament-velasquez S.L."/>
            <person name="Kruys A."/>
            <person name="Hutchinson M.I."/>
            <person name="Powell A.J."/>
            <person name="Barry K."/>
            <person name="Miller A.N."/>
            <person name="Grigoriev I.V."/>
            <person name="Debuchy R."/>
            <person name="Gladieux P."/>
            <person name="Thoren M.H."/>
            <person name="Johannesson H."/>
        </authorList>
    </citation>
    <scope>NUCLEOTIDE SEQUENCE</scope>
    <source>
        <strain evidence="2">SMH2392-1A</strain>
    </source>
</reference>
<evidence type="ECO:0000313" key="3">
    <source>
        <dbReference type="Proteomes" id="UP001172101"/>
    </source>
</evidence>
<dbReference type="GeneID" id="85328631"/>
<proteinExistence type="predicted"/>
<protein>
    <submittedName>
        <fullName evidence="2">Uncharacterized protein</fullName>
    </submittedName>
</protein>
<feature type="region of interest" description="Disordered" evidence="1">
    <location>
        <begin position="396"/>
        <end position="464"/>
    </location>
</feature>
<dbReference type="Proteomes" id="UP001172101">
    <property type="component" value="Unassembled WGS sequence"/>
</dbReference>
<keyword evidence="3" id="KW-1185">Reference proteome</keyword>
<sequence length="656" mass="68775">MLTASLTPAPTPALTLAAPTLLPTLAPALVNAFDANHPFLRPRAVTTIDGFTYTYSDYNYGDYSSCFNYNGLASCANFISSCSFNYQETDYSSLEAQATACYCTYGISYLNCYYSQIATGSCSSYYLGTTDFAEFQTSYYSEFCGSIPPSVMAQLKPPETVPLSFKSVTFVTARNPTRPVHTNSPLYSGSGSLLSGACTASTDFTLVDAGSTVFFAGFHGCNSDRPECCPWKVATASAAAATGSGSSGGGGTGSDTVNNVGVNFPVPADSAQAVLANCADDYYSISGGCCPNGYWPFTSAVGGQTPCYSSIRTTASPPNVTVGVPGNPTDTSKPTSAVVNIVWSMQFPVASSSSGSGGLSTAAKAGIGAGTAVAVILIGTLAFCLWRSHRKTKQLLSEKAAGQQQPPAPVGPAELHHQQAVAAGGQYVPGPHGTPVKQDPSVTASSVSALGPQHTGTSAGGISDNSSGIPGYYAGAVPPSHASYSPSNSNGTPGPPSNGQSYPPPIPEMNEANGQYTYNNPQYPYQQQQPQQPQQFYNQSPPPGQQYYPPQQPQLVYSQEAGGYVHMQSPPQPQGGFAPQQQYPPQQYQNQGGQQVLYQPQPQAPPQHVVEMSSTREPLPPQEVQGSSPQPQPQEAQQQAPPPQHPPHPQQQPPPQ</sequence>
<dbReference type="AlphaFoldDB" id="A0AA40AK39"/>
<evidence type="ECO:0000313" key="2">
    <source>
        <dbReference type="EMBL" id="KAK0717225.1"/>
    </source>
</evidence>
<feature type="region of interest" description="Disordered" evidence="1">
    <location>
        <begin position="480"/>
        <end position="551"/>
    </location>
</feature>
<comment type="caution">
    <text evidence="2">The sequence shown here is derived from an EMBL/GenBank/DDBJ whole genome shotgun (WGS) entry which is preliminary data.</text>
</comment>